<comment type="caution">
    <text evidence="2">The sequence shown here is derived from an EMBL/GenBank/DDBJ whole genome shotgun (WGS) entry which is preliminary data.</text>
</comment>
<accession>A0AAW0GDM2</accession>
<organism evidence="2 3">
    <name type="scientific">Cerrena zonata</name>
    <dbReference type="NCBI Taxonomy" id="2478898"/>
    <lineage>
        <taxon>Eukaryota</taxon>
        <taxon>Fungi</taxon>
        <taxon>Dikarya</taxon>
        <taxon>Basidiomycota</taxon>
        <taxon>Agaricomycotina</taxon>
        <taxon>Agaricomycetes</taxon>
        <taxon>Polyporales</taxon>
        <taxon>Cerrenaceae</taxon>
        <taxon>Cerrena</taxon>
    </lineage>
</organism>
<feature type="region of interest" description="Disordered" evidence="1">
    <location>
        <begin position="1"/>
        <end position="55"/>
    </location>
</feature>
<dbReference type="EMBL" id="JASBNA010000011">
    <property type="protein sequence ID" value="KAK7688053.1"/>
    <property type="molecule type" value="Genomic_DNA"/>
</dbReference>
<evidence type="ECO:0000256" key="1">
    <source>
        <dbReference type="SAM" id="MobiDB-lite"/>
    </source>
</evidence>
<name>A0AAW0GDM2_9APHY</name>
<protein>
    <recommendedName>
        <fullName evidence="4">FAD dependent oxidoreductase domain-containing protein</fullName>
    </recommendedName>
</protein>
<sequence>MVDPGSEDYHLNFQGEPEPPLTSTPKLSNNPSADEGSDPSHSSSATPKTDKLVKLTSPPGEWIAAGYTGEGMVHAWMSGRALASMVLNDEEGIKDWFPEILRINEKRWKKA</sequence>
<proteinExistence type="predicted"/>
<evidence type="ECO:0008006" key="4">
    <source>
        <dbReference type="Google" id="ProtNLM"/>
    </source>
</evidence>
<dbReference type="Proteomes" id="UP001385951">
    <property type="component" value="Unassembled WGS sequence"/>
</dbReference>
<keyword evidence="3" id="KW-1185">Reference proteome</keyword>
<reference evidence="2 3" key="1">
    <citation type="submission" date="2022-09" db="EMBL/GenBank/DDBJ databases">
        <authorList>
            <person name="Palmer J.M."/>
        </authorList>
    </citation>
    <scope>NUCLEOTIDE SEQUENCE [LARGE SCALE GENOMIC DNA]</scope>
    <source>
        <strain evidence="2 3">DSM 7382</strain>
    </source>
</reference>
<evidence type="ECO:0000313" key="3">
    <source>
        <dbReference type="Proteomes" id="UP001385951"/>
    </source>
</evidence>
<dbReference type="AlphaFoldDB" id="A0AAW0GDM2"/>
<feature type="compositionally biased region" description="Polar residues" evidence="1">
    <location>
        <begin position="23"/>
        <end position="32"/>
    </location>
</feature>
<gene>
    <name evidence="2" type="ORF">QCA50_008423</name>
</gene>
<evidence type="ECO:0000313" key="2">
    <source>
        <dbReference type="EMBL" id="KAK7688053.1"/>
    </source>
</evidence>